<dbReference type="AlphaFoldDB" id="M2XDM5"/>
<evidence type="ECO:0008006" key="5">
    <source>
        <dbReference type="Google" id="ProtNLM"/>
    </source>
</evidence>
<dbReference type="PANTHER" id="PTHR37814:SF1">
    <property type="entry name" value="MEMBRANE PROTEIN"/>
    <property type="match status" value="1"/>
</dbReference>
<keyword evidence="2" id="KW-1133">Transmembrane helix</keyword>
<dbReference type="RefSeq" id="WP_006214128.1">
    <property type="nucleotide sequence ID" value="NZ_ANHZ02000005.1"/>
</dbReference>
<feature type="transmembrane region" description="Helical" evidence="2">
    <location>
        <begin position="299"/>
        <end position="318"/>
    </location>
</feature>
<keyword evidence="2" id="KW-0472">Membrane</keyword>
<feature type="transmembrane region" description="Helical" evidence="2">
    <location>
        <begin position="263"/>
        <end position="287"/>
    </location>
</feature>
<evidence type="ECO:0000313" key="3">
    <source>
        <dbReference type="EMBL" id="EME37201.1"/>
    </source>
</evidence>
<organism evidence="3 4">
    <name type="scientific">Kocuria palustris PEL</name>
    <dbReference type="NCBI Taxonomy" id="1236550"/>
    <lineage>
        <taxon>Bacteria</taxon>
        <taxon>Bacillati</taxon>
        <taxon>Actinomycetota</taxon>
        <taxon>Actinomycetes</taxon>
        <taxon>Micrococcales</taxon>
        <taxon>Micrococcaceae</taxon>
        <taxon>Kocuria</taxon>
    </lineage>
</organism>
<evidence type="ECO:0000256" key="1">
    <source>
        <dbReference type="SAM" id="MobiDB-lite"/>
    </source>
</evidence>
<feature type="region of interest" description="Disordered" evidence="1">
    <location>
        <begin position="412"/>
        <end position="436"/>
    </location>
</feature>
<feature type="transmembrane region" description="Helical" evidence="2">
    <location>
        <begin position="35"/>
        <end position="64"/>
    </location>
</feature>
<feature type="transmembrane region" description="Helical" evidence="2">
    <location>
        <begin position="324"/>
        <end position="345"/>
    </location>
</feature>
<gene>
    <name evidence="3" type="ORF">C884_02115</name>
</gene>
<feature type="transmembrane region" description="Helical" evidence="2">
    <location>
        <begin position="84"/>
        <end position="106"/>
    </location>
</feature>
<feature type="compositionally biased region" description="Basic and acidic residues" evidence="1">
    <location>
        <begin position="412"/>
        <end position="427"/>
    </location>
</feature>
<evidence type="ECO:0000256" key="2">
    <source>
        <dbReference type="SAM" id="Phobius"/>
    </source>
</evidence>
<dbReference type="PANTHER" id="PTHR37814">
    <property type="entry name" value="CONSERVED MEMBRANE PROTEIN"/>
    <property type="match status" value="1"/>
</dbReference>
<dbReference type="Proteomes" id="UP000009877">
    <property type="component" value="Unassembled WGS sequence"/>
</dbReference>
<dbReference type="InterPro" id="IPR038728">
    <property type="entry name" value="YkvI-like"/>
</dbReference>
<feature type="transmembrane region" description="Helical" evidence="2">
    <location>
        <begin position="112"/>
        <end position="129"/>
    </location>
</feature>
<sequence>MRKMTAVKVALAFVGLIVGAGFATGQEMIQYFTSFGAIGIWGAVISGLLVTAAGSVTLLLGSYFMAESHSKVFGNVAHPWLSRFLDWSVTFTLFSVGFVMIAGAGSTLEQQFGLPTWIGAGLMTLLVLAAGQLDVDRVSSIISGITPLVVIAILAAFVWTMFDLPQDLSQLGAVAQQAESPVRPWWVSAMNYTGMNLMVAVSMCLVIGGSTPNTREAVWGGFSGGLLYMILVLMVVVLLYLNIQDVGQAEVPMLSLFESIHPAAAAVMVVIVYLMIFNTVIGLFYALGRRLTVRAPHRYRPVFLLVCLVGYALSFLGFSTLMSYIYPLVGYIGMLMIVVFIVWWVRRRVQVGQETGRRDRIRALLRLRDDPKRRFTARHERKLAGYLQDSSAQGETLTEALDLELIEEARGRAARADGGGARDDGRGRGGSSQQRG</sequence>
<feature type="transmembrane region" description="Helical" evidence="2">
    <location>
        <begin position="219"/>
        <end position="243"/>
    </location>
</feature>
<proteinExistence type="predicted"/>
<accession>M2XDM5</accession>
<reference evidence="3 4" key="1">
    <citation type="journal article" date="2014" name="Genome Announc.">
        <title>Draft Genome Sequence of Kocuria palustris PEL.</title>
        <authorList>
            <person name="Sharma G."/>
            <person name="Khatri I."/>
            <person name="Subramanian S."/>
        </authorList>
    </citation>
    <scope>NUCLEOTIDE SEQUENCE [LARGE SCALE GENOMIC DNA]</scope>
    <source>
        <strain evidence="3 4">PEL</strain>
    </source>
</reference>
<evidence type="ECO:0000313" key="4">
    <source>
        <dbReference type="Proteomes" id="UP000009877"/>
    </source>
</evidence>
<feature type="transmembrane region" description="Helical" evidence="2">
    <location>
        <begin position="141"/>
        <end position="162"/>
    </location>
</feature>
<protein>
    <recommendedName>
        <fullName evidence="5">Membrane protein YkvI</fullName>
    </recommendedName>
</protein>
<keyword evidence="2" id="KW-0812">Transmembrane</keyword>
<feature type="transmembrane region" description="Helical" evidence="2">
    <location>
        <begin position="189"/>
        <end position="207"/>
    </location>
</feature>
<name>M2XDM5_9MICC</name>
<comment type="caution">
    <text evidence="3">The sequence shown here is derived from an EMBL/GenBank/DDBJ whole genome shotgun (WGS) entry which is preliminary data.</text>
</comment>
<dbReference type="EMBL" id="ANHZ02000005">
    <property type="protein sequence ID" value="EME37201.1"/>
    <property type="molecule type" value="Genomic_DNA"/>
</dbReference>
<keyword evidence="4" id="KW-1185">Reference proteome</keyword>